<dbReference type="RefSeq" id="WP_068809137.1">
    <property type="nucleotide sequence ID" value="NZ_MBFM01000005.1"/>
</dbReference>
<dbReference type="OrthoDB" id="5298576at2"/>
<dbReference type="AlphaFoldDB" id="A0A7X7R8L5"/>
<evidence type="ECO:0000313" key="2">
    <source>
        <dbReference type="EMBL" id="NLF55345.1"/>
    </source>
</evidence>
<proteinExistence type="predicted"/>
<evidence type="ECO:0000313" key="3">
    <source>
        <dbReference type="Proteomes" id="UP000536534"/>
    </source>
</evidence>
<dbReference type="Pfam" id="PF09361">
    <property type="entry name" value="Phasin_2"/>
    <property type="match status" value="1"/>
</dbReference>
<dbReference type="InterPro" id="IPR018968">
    <property type="entry name" value="Phasin"/>
</dbReference>
<name>A0A7X7R8L5_9RHOO</name>
<reference evidence="2 3" key="1">
    <citation type="journal article" date="2020" name="Biotechnol. Biofuels">
        <title>New insights from the biogas microbiome by comprehensive genome-resolved metagenomics of nearly 1600 species originating from multiple anaerobic digesters.</title>
        <authorList>
            <person name="Campanaro S."/>
            <person name="Treu L."/>
            <person name="Rodriguez-R L.M."/>
            <person name="Kovalovszki A."/>
            <person name="Ziels R.M."/>
            <person name="Maus I."/>
            <person name="Zhu X."/>
            <person name="Kougias P.G."/>
            <person name="Basile A."/>
            <person name="Luo G."/>
            <person name="Schluter A."/>
            <person name="Konstantinidis K.T."/>
            <person name="Angelidaki I."/>
        </authorList>
    </citation>
    <scope>NUCLEOTIDE SEQUENCE [LARGE SCALE GENOMIC DNA]</scope>
    <source>
        <strain evidence="2">AS06rmzACSIP_256</strain>
    </source>
</reference>
<comment type="caution">
    <text evidence="2">The sequence shown here is derived from an EMBL/GenBank/DDBJ whole genome shotgun (WGS) entry which is preliminary data.</text>
</comment>
<dbReference type="NCBIfam" id="TIGR01841">
    <property type="entry name" value="phasin"/>
    <property type="match status" value="1"/>
</dbReference>
<evidence type="ECO:0000259" key="1">
    <source>
        <dbReference type="Pfam" id="PF09361"/>
    </source>
</evidence>
<gene>
    <name evidence="2" type="primary">phaP</name>
    <name evidence="2" type="ORF">GX576_13285</name>
</gene>
<dbReference type="Proteomes" id="UP000536534">
    <property type="component" value="Unassembled WGS sequence"/>
</dbReference>
<dbReference type="EMBL" id="JAAYYV010000366">
    <property type="protein sequence ID" value="NLF55345.1"/>
    <property type="molecule type" value="Genomic_DNA"/>
</dbReference>
<feature type="domain" description="Phasin" evidence="1">
    <location>
        <begin position="8"/>
        <end position="107"/>
    </location>
</feature>
<protein>
    <submittedName>
        <fullName evidence="2">TIGR01841 family phasin</fullName>
    </submittedName>
</protein>
<organism evidence="2 3">
    <name type="scientific">Thauera phenolivorans</name>
    <dbReference type="NCBI Taxonomy" id="1792543"/>
    <lineage>
        <taxon>Bacteria</taxon>
        <taxon>Pseudomonadati</taxon>
        <taxon>Pseudomonadota</taxon>
        <taxon>Betaproteobacteria</taxon>
        <taxon>Rhodocyclales</taxon>
        <taxon>Zoogloeaceae</taxon>
        <taxon>Thauera</taxon>
    </lineage>
</organism>
<dbReference type="InterPro" id="IPR010127">
    <property type="entry name" value="Phasin_subfam-1"/>
</dbReference>
<sequence>MTNFIAPEQFIAAQKANVETLLGLTNANFARVERLVALNLNTARSVLEDSVANTKALLAAKDAQTALNLQAGFAQPMVDKAVAYGRSVYEIAAEGQQEFAKLVETQVAELNKSINEVVEKAAKSAPAGSEAAFAAVKSAIAVANDAYANVTKVAKQTAETAEANMTAATEAAVKAVSAPKAAAKKAA</sequence>
<accession>A0A7X7R8L5</accession>